<protein>
    <submittedName>
        <fullName evidence="1">Uncharacterized protein family UPF0150 domain protein</fullName>
    </submittedName>
</protein>
<accession>A0A176S539</accession>
<sequence length="108" mass="11838">MSGLQRALYPARIWQEDDVYSVQFLDLDNGFTFGENLNHAKEMAADVLSALLASALAHNEPIKLPQKAQGSDIYLIAPNVKVQAALLLRLTRANCSLDKVAQAMGQCH</sequence>
<dbReference type="EMBL" id="LUTY01000597">
    <property type="protein sequence ID" value="OAD23026.1"/>
    <property type="molecule type" value="Genomic_DNA"/>
</dbReference>
<reference evidence="1 2" key="1">
    <citation type="submission" date="2016-05" db="EMBL/GenBank/DDBJ databases">
        <title>Single-cell genome of chain-forming Candidatus Thiomargarita nelsonii and comparison to other large sulfur-oxidizing bacteria.</title>
        <authorList>
            <person name="Winkel M."/>
            <person name="Salman V."/>
            <person name="Woyke T."/>
            <person name="Schulz-Vogt H."/>
            <person name="Richter M."/>
            <person name="Flood B."/>
            <person name="Bailey J."/>
            <person name="Amann R."/>
            <person name="Mussmann M."/>
        </authorList>
    </citation>
    <scope>NUCLEOTIDE SEQUENCE [LARGE SCALE GENOMIC DNA]</scope>
    <source>
        <strain evidence="1 2">THI036</strain>
    </source>
</reference>
<organism evidence="1 2">
    <name type="scientific">Candidatus Thiomargarita nelsonii</name>
    <dbReference type="NCBI Taxonomy" id="1003181"/>
    <lineage>
        <taxon>Bacteria</taxon>
        <taxon>Pseudomonadati</taxon>
        <taxon>Pseudomonadota</taxon>
        <taxon>Gammaproteobacteria</taxon>
        <taxon>Thiotrichales</taxon>
        <taxon>Thiotrichaceae</taxon>
        <taxon>Thiomargarita</taxon>
    </lineage>
</organism>
<evidence type="ECO:0000313" key="1">
    <source>
        <dbReference type="EMBL" id="OAD23026.1"/>
    </source>
</evidence>
<name>A0A176S539_9GAMM</name>
<dbReference type="Proteomes" id="UP000076962">
    <property type="component" value="Unassembled WGS sequence"/>
</dbReference>
<gene>
    <name evidence="1" type="ORF">THIOM_001149</name>
</gene>
<dbReference type="InterPro" id="IPR035069">
    <property type="entry name" value="TTHA1013/TTHA0281-like"/>
</dbReference>
<dbReference type="Gene3D" id="3.30.160.250">
    <property type="match status" value="1"/>
</dbReference>
<comment type="caution">
    <text evidence="1">The sequence shown here is derived from an EMBL/GenBank/DDBJ whole genome shotgun (WGS) entry which is preliminary data.</text>
</comment>
<proteinExistence type="predicted"/>
<dbReference type="SUPFAM" id="SSF143100">
    <property type="entry name" value="TTHA1013/TTHA0281-like"/>
    <property type="match status" value="1"/>
</dbReference>
<dbReference type="AlphaFoldDB" id="A0A176S539"/>
<evidence type="ECO:0000313" key="2">
    <source>
        <dbReference type="Proteomes" id="UP000076962"/>
    </source>
</evidence>
<keyword evidence="2" id="KW-1185">Reference proteome</keyword>